<evidence type="ECO:0000256" key="1">
    <source>
        <dbReference type="SAM" id="Phobius"/>
    </source>
</evidence>
<accession>A0ABQ0A1C4</accession>
<protein>
    <recommendedName>
        <fullName evidence="4">Cytochrome oxidase complex assembly protein 1</fullName>
    </recommendedName>
</protein>
<dbReference type="Proteomes" id="UP001481413">
    <property type="component" value="Unassembled WGS sequence"/>
</dbReference>
<dbReference type="Pfam" id="PF08695">
    <property type="entry name" value="Coa1"/>
    <property type="match status" value="1"/>
</dbReference>
<keyword evidence="3" id="KW-1185">Reference proteome</keyword>
<feature type="transmembrane region" description="Helical" evidence="1">
    <location>
        <begin position="12"/>
        <end position="34"/>
    </location>
</feature>
<reference evidence="2 3" key="1">
    <citation type="submission" date="2024-04" db="EMBL/GenBank/DDBJ databases">
        <title>Draft genome sequence of Thalassolituus maritimus NBRC 116585.</title>
        <authorList>
            <person name="Miyakawa T."/>
            <person name="Kusuya Y."/>
            <person name="Miura T."/>
        </authorList>
    </citation>
    <scope>NUCLEOTIDE SEQUENCE [LARGE SCALE GENOMIC DNA]</scope>
    <source>
        <strain evidence="2 3">5NW40-0001</strain>
    </source>
</reference>
<comment type="caution">
    <text evidence="2">The sequence shown here is derived from an EMBL/GenBank/DDBJ whole genome shotgun (WGS) entry which is preliminary data.</text>
</comment>
<evidence type="ECO:0000313" key="3">
    <source>
        <dbReference type="Proteomes" id="UP001481413"/>
    </source>
</evidence>
<evidence type="ECO:0000313" key="2">
    <source>
        <dbReference type="EMBL" id="GAA6146179.1"/>
    </source>
</evidence>
<evidence type="ECO:0008006" key="4">
    <source>
        <dbReference type="Google" id="ProtNLM"/>
    </source>
</evidence>
<name>A0ABQ0A1C4_9GAMM</name>
<keyword evidence="1" id="KW-1133">Transmembrane helix</keyword>
<dbReference type="InterPro" id="IPR014807">
    <property type="entry name" value="Coa1"/>
</dbReference>
<dbReference type="EMBL" id="BAABWH010000006">
    <property type="protein sequence ID" value="GAA6146179.1"/>
    <property type="molecule type" value="Genomic_DNA"/>
</dbReference>
<sequence>MNIEKDNNLTTILLSIIGLIVFAGLAVSLVMLLMKLLKGEAYQLSLVELKKSPLVAEYYGEPLQPSWYVLGKVNLNGDRGFAAIEYKVDGPLSSGTVYVYATRSAGEWGLSKVMVASQSDGYEISVVDEEIPATLSQ</sequence>
<keyword evidence="1" id="KW-0472">Membrane</keyword>
<organism evidence="2 3">
    <name type="scientific">Thalassolituus maritimus</name>
    <dbReference type="NCBI Taxonomy" id="484498"/>
    <lineage>
        <taxon>Bacteria</taxon>
        <taxon>Pseudomonadati</taxon>
        <taxon>Pseudomonadota</taxon>
        <taxon>Gammaproteobacteria</taxon>
        <taxon>Oceanospirillales</taxon>
        <taxon>Oceanospirillaceae</taxon>
        <taxon>Thalassolituus</taxon>
    </lineage>
</organism>
<gene>
    <name evidence="2" type="ORF">NBRC116585_22970</name>
</gene>
<keyword evidence="1" id="KW-0812">Transmembrane</keyword>
<proteinExistence type="predicted"/>
<dbReference type="RefSeq" id="WP_353295369.1">
    <property type="nucleotide sequence ID" value="NZ_BAABWH010000006.1"/>
</dbReference>